<keyword evidence="2" id="KW-1133">Transmembrane helix</keyword>
<feature type="transmembrane region" description="Helical" evidence="2">
    <location>
        <begin position="48"/>
        <end position="70"/>
    </location>
</feature>
<feature type="region of interest" description="Disordered" evidence="1">
    <location>
        <begin position="77"/>
        <end position="108"/>
    </location>
</feature>
<dbReference type="RefSeq" id="WP_302037661.1">
    <property type="nucleotide sequence ID" value="NZ_JAUKPO010000005.1"/>
</dbReference>
<evidence type="ECO:0000313" key="3">
    <source>
        <dbReference type="EMBL" id="MDO1446857.1"/>
    </source>
</evidence>
<organism evidence="3 4">
    <name type="scientific">Rhodocytophaga aerolata</name>
    <dbReference type="NCBI Taxonomy" id="455078"/>
    <lineage>
        <taxon>Bacteria</taxon>
        <taxon>Pseudomonadati</taxon>
        <taxon>Bacteroidota</taxon>
        <taxon>Cytophagia</taxon>
        <taxon>Cytophagales</taxon>
        <taxon>Rhodocytophagaceae</taxon>
        <taxon>Rhodocytophaga</taxon>
    </lineage>
</organism>
<gene>
    <name evidence="3" type="ORF">Q0590_11370</name>
</gene>
<feature type="compositionally biased region" description="Polar residues" evidence="1">
    <location>
        <begin position="77"/>
        <end position="87"/>
    </location>
</feature>
<evidence type="ECO:0000256" key="2">
    <source>
        <dbReference type="SAM" id="Phobius"/>
    </source>
</evidence>
<protein>
    <submittedName>
        <fullName evidence="3">Uncharacterized protein</fullName>
    </submittedName>
</protein>
<comment type="caution">
    <text evidence="3">The sequence shown here is derived from an EMBL/GenBank/DDBJ whole genome shotgun (WGS) entry which is preliminary data.</text>
</comment>
<sequence>MRYKNNKEHPIDNLFAQKLGNLEGSPSENAWQALEKGLSQKPRKKNKAIFWFPYAAAAAIALLVVSVWLLHQQTAGTRNPTGLATTEQVKDGQQKTRATTPDTPAAKDQANLLPENKETEGHIAMQEEAAKIQNPEKAAVGKNEGDRKKIATRPAERNIPEKNKLTQPVIKEAEPKKTLNPAITSLENTVAQLEKEKQPSLVTPSSLVEKESTTLVVTVNLEEEPEEYEEEMLTEETGEVQKKSRAGKFFSTLKKIKKGDFDELGIRPETIVAYVKDKASNNQSNEKQ</sequence>
<dbReference type="EMBL" id="JAUKPO010000005">
    <property type="protein sequence ID" value="MDO1446857.1"/>
    <property type="molecule type" value="Genomic_DNA"/>
</dbReference>
<dbReference type="Proteomes" id="UP001168528">
    <property type="component" value="Unassembled WGS sequence"/>
</dbReference>
<reference evidence="3" key="1">
    <citation type="submission" date="2023-07" db="EMBL/GenBank/DDBJ databases">
        <title>The genome sequence of Rhodocytophaga aerolata KACC 12507.</title>
        <authorList>
            <person name="Zhang X."/>
        </authorList>
    </citation>
    <scope>NUCLEOTIDE SEQUENCE</scope>
    <source>
        <strain evidence="3">KACC 12507</strain>
    </source>
</reference>
<proteinExistence type="predicted"/>
<keyword evidence="4" id="KW-1185">Reference proteome</keyword>
<keyword evidence="2" id="KW-0472">Membrane</keyword>
<name>A0ABT8R439_9BACT</name>
<keyword evidence="2" id="KW-0812">Transmembrane</keyword>
<evidence type="ECO:0000256" key="1">
    <source>
        <dbReference type="SAM" id="MobiDB-lite"/>
    </source>
</evidence>
<accession>A0ABT8R439</accession>
<evidence type="ECO:0000313" key="4">
    <source>
        <dbReference type="Proteomes" id="UP001168528"/>
    </source>
</evidence>